<evidence type="ECO:0008006" key="4">
    <source>
        <dbReference type="Google" id="ProtNLM"/>
    </source>
</evidence>
<feature type="region of interest" description="Disordered" evidence="1">
    <location>
        <begin position="417"/>
        <end position="437"/>
    </location>
</feature>
<reference evidence="2 3" key="1">
    <citation type="journal article" date="2021" name="Elife">
        <title>Chloroplast acquisition without the gene transfer in kleptoplastic sea slugs, Plakobranchus ocellatus.</title>
        <authorList>
            <person name="Maeda T."/>
            <person name="Takahashi S."/>
            <person name="Yoshida T."/>
            <person name="Shimamura S."/>
            <person name="Takaki Y."/>
            <person name="Nagai Y."/>
            <person name="Toyoda A."/>
            <person name="Suzuki Y."/>
            <person name="Arimoto A."/>
            <person name="Ishii H."/>
            <person name="Satoh N."/>
            <person name="Nishiyama T."/>
            <person name="Hasebe M."/>
            <person name="Maruyama T."/>
            <person name="Minagawa J."/>
            <person name="Obokata J."/>
            <person name="Shigenobu S."/>
        </authorList>
    </citation>
    <scope>NUCLEOTIDE SEQUENCE [LARGE SCALE GENOMIC DNA]</scope>
</reference>
<dbReference type="Proteomes" id="UP000735302">
    <property type="component" value="Unassembled WGS sequence"/>
</dbReference>
<name>A0AAV3YR85_9GAST</name>
<feature type="region of interest" description="Disordered" evidence="1">
    <location>
        <begin position="474"/>
        <end position="500"/>
    </location>
</feature>
<dbReference type="EMBL" id="BLXT01001414">
    <property type="protein sequence ID" value="GFN85441.1"/>
    <property type="molecule type" value="Genomic_DNA"/>
</dbReference>
<gene>
    <name evidence="2" type="ORF">PoB_001194700</name>
</gene>
<accession>A0AAV3YR85</accession>
<proteinExistence type="predicted"/>
<dbReference type="AlphaFoldDB" id="A0AAV3YR85"/>
<keyword evidence="3" id="KW-1185">Reference proteome</keyword>
<feature type="compositionally biased region" description="Basic and acidic residues" evidence="1">
    <location>
        <begin position="474"/>
        <end position="492"/>
    </location>
</feature>
<evidence type="ECO:0000256" key="1">
    <source>
        <dbReference type="SAM" id="MobiDB-lite"/>
    </source>
</evidence>
<evidence type="ECO:0000313" key="2">
    <source>
        <dbReference type="EMBL" id="GFN85441.1"/>
    </source>
</evidence>
<comment type="caution">
    <text evidence="2">The sequence shown here is derived from an EMBL/GenBank/DDBJ whole genome shotgun (WGS) entry which is preliminary data.</text>
</comment>
<protein>
    <recommendedName>
        <fullName evidence="4">GATA-type domain-containing protein</fullName>
    </recommendedName>
</protein>
<organism evidence="2 3">
    <name type="scientific">Plakobranchus ocellatus</name>
    <dbReference type="NCBI Taxonomy" id="259542"/>
    <lineage>
        <taxon>Eukaryota</taxon>
        <taxon>Metazoa</taxon>
        <taxon>Spiralia</taxon>
        <taxon>Lophotrochozoa</taxon>
        <taxon>Mollusca</taxon>
        <taxon>Gastropoda</taxon>
        <taxon>Heterobranchia</taxon>
        <taxon>Euthyneura</taxon>
        <taxon>Panpulmonata</taxon>
        <taxon>Sacoglossa</taxon>
        <taxon>Placobranchoidea</taxon>
        <taxon>Plakobranchidae</taxon>
        <taxon>Plakobranchus</taxon>
    </lineage>
</organism>
<feature type="compositionally biased region" description="Low complexity" evidence="1">
    <location>
        <begin position="419"/>
        <end position="431"/>
    </location>
</feature>
<sequence length="611" mass="68153">MSETNIIPVDLKRLVCWRVCQGDQQSIQGLVDRFVSAARTPRNLTPLDLNDLRKTQRRVATLLGQSAESKSLKKKWRHENPPTLCYVCRKKNPYSESFDKESLEEEDANIFKGKKGQSVRFAADCCLFENDVAKEPGLTLPPVFRSGDKRGTLMVNDVQACASLSLQKTPRAITPPLSLPTIHHKASPVSNKGILQESRDTQGFETKHTGNMIRSSRREFHSYPAEASSLDPNFPQQRSHTLESERTWGSLHNDEDYVPMSVSVRKVASLDLAKSGSSLYQEYSDFFTSSSSGSADQSREATFLSECTYSSFLSSSSKTYGHPSGSWCKCPGEPSRLLSQNGETGPCLECKVTNRNHEGWCLSMGSVCLHCRRPIVRSKSRSGQSVAQSSTYTDRDLSADLLTAVKLHNRKTTKDVIKNSFGSGNSGQSNSEKSLPIENTETYRVRFAETVEKVSPDNKNILPKFALINIENSHKSDDGYANHSRKDAATKRAERKKNSSLLPAINKNIHRDAYILALKDAHSGVSRKKTKKQKKQQNNQDVASSGIIFSYFPLLKRPALEIGQNKAVNLGLRQDHGKSITLKKTMKHIFGKIKLGDYYPGGKKYPTTYQT</sequence>
<evidence type="ECO:0000313" key="3">
    <source>
        <dbReference type="Proteomes" id="UP000735302"/>
    </source>
</evidence>